<evidence type="ECO:0000313" key="2">
    <source>
        <dbReference type="Proteomes" id="UP000803844"/>
    </source>
</evidence>
<name>A0A9P4Y3U1_CRYP1</name>
<comment type="caution">
    <text evidence="1">The sequence shown here is derived from an EMBL/GenBank/DDBJ whole genome shotgun (WGS) entry which is preliminary data.</text>
</comment>
<gene>
    <name evidence="1" type="ORF">M406DRAFT_68054</name>
</gene>
<keyword evidence="2" id="KW-1185">Reference proteome</keyword>
<protein>
    <submittedName>
        <fullName evidence="1">Uncharacterized protein</fullName>
    </submittedName>
</protein>
<evidence type="ECO:0000313" key="1">
    <source>
        <dbReference type="EMBL" id="KAF3765630.1"/>
    </source>
</evidence>
<dbReference type="Proteomes" id="UP000803844">
    <property type="component" value="Unassembled WGS sequence"/>
</dbReference>
<dbReference type="AlphaFoldDB" id="A0A9P4Y3U1"/>
<dbReference type="EMBL" id="MU032347">
    <property type="protein sequence ID" value="KAF3765630.1"/>
    <property type="molecule type" value="Genomic_DNA"/>
</dbReference>
<dbReference type="RefSeq" id="XP_040776591.1">
    <property type="nucleotide sequence ID" value="XM_040925129.1"/>
</dbReference>
<dbReference type="GeneID" id="63842258"/>
<organism evidence="1 2">
    <name type="scientific">Cryphonectria parasitica (strain ATCC 38755 / EP155)</name>
    <dbReference type="NCBI Taxonomy" id="660469"/>
    <lineage>
        <taxon>Eukaryota</taxon>
        <taxon>Fungi</taxon>
        <taxon>Dikarya</taxon>
        <taxon>Ascomycota</taxon>
        <taxon>Pezizomycotina</taxon>
        <taxon>Sordariomycetes</taxon>
        <taxon>Sordariomycetidae</taxon>
        <taxon>Diaporthales</taxon>
        <taxon>Cryphonectriaceae</taxon>
        <taxon>Cryphonectria-Endothia species complex</taxon>
        <taxon>Cryphonectria</taxon>
    </lineage>
</organism>
<proteinExistence type="predicted"/>
<accession>A0A9P4Y3U1</accession>
<reference evidence="1" key="1">
    <citation type="journal article" date="2020" name="Phytopathology">
        <title>Genome sequence of the chestnut blight fungus Cryphonectria parasitica EP155: A fundamental resource for an archetypical invasive plant pathogen.</title>
        <authorList>
            <person name="Crouch J.A."/>
            <person name="Dawe A."/>
            <person name="Aerts A."/>
            <person name="Barry K."/>
            <person name="Churchill A.C.L."/>
            <person name="Grimwood J."/>
            <person name="Hillman B."/>
            <person name="Milgroom M.G."/>
            <person name="Pangilinan J."/>
            <person name="Smith M."/>
            <person name="Salamov A."/>
            <person name="Schmutz J."/>
            <person name="Yadav J."/>
            <person name="Grigoriev I.V."/>
            <person name="Nuss D."/>
        </authorList>
    </citation>
    <scope>NUCLEOTIDE SEQUENCE</scope>
    <source>
        <strain evidence="1">EP155</strain>
    </source>
</reference>
<sequence length="289" mass="31912">MTTTATTTTMMMTTRADVIAKPESVSGESLWNLCFNGIDLRSPSPRGDGYHSREVQITRDRGRRVQTVARAATNMATLRIPAVRGPGDIAGQPGGDDVEMLFYVLGPLSPRSFWSRAISTSSHPQMRITYMICLSLIGQDIGTERRQEDLCEGFADARTASVEMPRSFDSLRSCVCRNHDPWIMGGLDFAKEEPQLPRRATRSMSRPTSAVYLTGDRGLPETQPALRLVDDDFHAPSTTDSANGKEGMHANVANFFLLLAQRNEACLGLARWSFDKLALLPGLPCWTTR</sequence>